<gene>
    <name evidence="1" type="ORF">CR513_30298</name>
</gene>
<reference evidence="1" key="1">
    <citation type="submission" date="2018-05" db="EMBL/GenBank/DDBJ databases">
        <title>Draft genome of Mucuna pruriens seed.</title>
        <authorList>
            <person name="Nnadi N.E."/>
            <person name="Vos R."/>
            <person name="Hasami M.H."/>
            <person name="Devisetty U.K."/>
            <person name="Aguiy J.C."/>
        </authorList>
    </citation>
    <scope>NUCLEOTIDE SEQUENCE [LARGE SCALE GENOMIC DNA]</scope>
    <source>
        <strain evidence="1">JCA_2017</strain>
    </source>
</reference>
<dbReference type="OrthoDB" id="1300460at2759"/>
<evidence type="ECO:0000313" key="1">
    <source>
        <dbReference type="EMBL" id="RDX88146.1"/>
    </source>
</evidence>
<evidence type="ECO:0008006" key="3">
    <source>
        <dbReference type="Google" id="ProtNLM"/>
    </source>
</evidence>
<dbReference type="EMBL" id="QJKJ01006038">
    <property type="protein sequence ID" value="RDX88146.1"/>
    <property type="molecule type" value="Genomic_DNA"/>
</dbReference>
<sequence length="100" mass="11752">MNKEYLEYYKKEIQEYLDKTLIRPSKSPWSCTRFYVMKASEIERGAPRLSGYYQIGVKEQDRYKIAFVVHFGIPDPKPNLIVETDASDLGYRGILKQKLP</sequence>
<evidence type="ECO:0000313" key="2">
    <source>
        <dbReference type="Proteomes" id="UP000257109"/>
    </source>
</evidence>
<dbReference type="SUPFAM" id="SSF56672">
    <property type="entry name" value="DNA/RNA polymerases"/>
    <property type="match status" value="1"/>
</dbReference>
<dbReference type="InterPro" id="IPR043502">
    <property type="entry name" value="DNA/RNA_pol_sf"/>
</dbReference>
<proteinExistence type="predicted"/>
<keyword evidence="2" id="KW-1185">Reference proteome</keyword>
<comment type="caution">
    <text evidence="1">The sequence shown here is derived from an EMBL/GenBank/DDBJ whole genome shotgun (WGS) entry which is preliminary data.</text>
</comment>
<dbReference type="Proteomes" id="UP000257109">
    <property type="component" value="Unassembled WGS sequence"/>
</dbReference>
<dbReference type="Gene3D" id="3.10.10.10">
    <property type="entry name" value="HIV Type 1 Reverse Transcriptase, subunit A, domain 1"/>
    <property type="match status" value="1"/>
</dbReference>
<accession>A0A371GCA8</accession>
<dbReference type="AlphaFoldDB" id="A0A371GCA8"/>
<feature type="non-terminal residue" evidence="1">
    <location>
        <position position="1"/>
    </location>
</feature>
<protein>
    <recommendedName>
        <fullName evidence="3">Reverse transcriptase/retrotransposon-derived protein RNase H-like domain-containing protein</fullName>
    </recommendedName>
</protein>
<organism evidence="1 2">
    <name type="scientific">Mucuna pruriens</name>
    <name type="common">Velvet bean</name>
    <name type="synonym">Dolichos pruriens</name>
    <dbReference type="NCBI Taxonomy" id="157652"/>
    <lineage>
        <taxon>Eukaryota</taxon>
        <taxon>Viridiplantae</taxon>
        <taxon>Streptophyta</taxon>
        <taxon>Embryophyta</taxon>
        <taxon>Tracheophyta</taxon>
        <taxon>Spermatophyta</taxon>
        <taxon>Magnoliopsida</taxon>
        <taxon>eudicotyledons</taxon>
        <taxon>Gunneridae</taxon>
        <taxon>Pentapetalae</taxon>
        <taxon>rosids</taxon>
        <taxon>fabids</taxon>
        <taxon>Fabales</taxon>
        <taxon>Fabaceae</taxon>
        <taxon>Papilionoideae</taxon>
        <taxon>50 kb inversion clade</taxon>
        <taxon>NPAAA clade</taxon>
        <taxon>indigoferoid/millettioid clade</taxon>
        <taxon>Phaseoleae</taxon>
        <taxon>Mucuna</taxon>
    </lineage>
</organism>
<name>A0A371GCA8_MUCPR</name>